<sequence>MHPYHLRWYRYRRLLAAVMTLPALDTSTPVPHEFSGQWPCCFNGCAEAGRYVHASRPCMEPQSAMVLELVDAALQGIEPISQRTAAWQAFARCAVPQLGLGSLARLVALLQQYGPAEDAELALLLWQGEITQPVAALKVVQRLRHLVAFMQSQGITDAASWLQWRDSADAQAVVHNAQHQARETIHALLWHLDSGRCDVPWVLMFARRVLGQAPAHGHIMLAIQEMAEVTNLSAKVLARRIAWHERLFQALGDVPEFRLAWWRCVKRTLQAQLTNATAAKLQVQGVKEPLPLSLAVHLRQGQPMLTIQLPRAFGAAPAWPNLTMVQLRQEGWGSGLGLCLLLQGEGALPAQLQLDIAKRWKAAQLQPPVFERISVTKWEISCCWCDGLWKPSNLDQAEVSTWAIDTALQVMEYVQLLKGMLSHKSDK</sequence>
<gene>
    <name evidence="1" type="ORF">ACBP88_09545</name>
</gene>
<dbReference type="EMBL" id="JBGJLR010000009">
    <property type="protein sequence ID" value="MEZ2739688.1"/>
    <property type="molecule type" value="Genomic_DNA"/>
</dbReference>
<name>A0ABV4ICW2_9BURK</name>
<reference evidence="1 2" key="1">
    <citation type="submission" date="2024-08" db="EMBL/GenBank/DDBJ databases">
        <authorList>
            <person name="Feng Z."/>
            <person name="Ronholm J."/>
        </authorList>
    </citation>
    <scope>NUCLEOTIDE SEQUENCE [LARGE SCALE GENOMIC DNA]</scope>
    <source>
        <strain evidence="1 2">4-AB0-8</strain>
    </source>
</reference>
<evidence type="ECO:0000313" key="1">
    <source>
        <dbReference type="EMBL" id="MEZ2739688.1"/>
    </source>
</evidence>
<evidence type="ECO:0000313" key="2">
    <source>
        <dbReference type="Proteomes" id="UP001567350"/>
    </source>
</evidence>
<dbReference type="RefSeq" id="WP_370891982.1">
    <property type="nucleotide sequence ID" value="NZ_JBGJLR010000009.1"/>
</dbReference>
<proteinExistence type="predicted"/>
<protein>
    <submittedName>
        <fullName evidence="1">Uncharacterized protein</fullName>
    </submittedName>
</protein>
<accession>A0ABV4ICW2</accession>
<dbReference type="Proteomes" id="UP001567350">
    <property type="component" value="Unassembled WGS sequence"/>
</dbReference>
<keyword evidence="2" id="KW-1185">Reference proteome</keyword>
<comment type="caution">
    <text evidence="1">The sequence shown here is derived from an EMBL/GenBank/DDBJ whole genome shotgun (WGS) entry which is preliminary data.</text>
</comment>
<organism evidence="1 2">
    <name type="scientific">Comamonas jiangduensis</name>
    <dbReference type="NCBI Taxonomy" id="1194168"/>
    <lineage>
        <taxon>Bacteria</taxon>
        <taxon>Pseudomonadati</taxon>
        <taxon>Pseudomonadota</taxon>
        <taxon>Betaproteobacteria</taxon>
        <taxon>Burkholderiales</taxon>
        <taxon>Comamonadaceae</taxon>
        <taxon>Comamonas</taxon>
    </lineage>
</organism>